<dbReference type="PANTHER" id="PTHR33121">
    <property type="entry name" value="CYCLIC DI-GMP PHOSPHODIESTERASE PDEF"/>
    <property type="match status" value="1"/>
</dbReference>
<dbReference type="InterPro" id="IPR029787">
    <property type="entry name" value="Nucleotide_cyclase"/>
</dbReference>
<dbReference type="Gene3D" id="3.20.20.450">
    <property type="entry name" value="EAL domain"/>
    <property type="match status" value="1"/>
</dbReference>
<dbReference type="Pfam" id="PF00563">
    <property type="entry name" value="EAL"/>
    <property type="match status" value="1"/>
</dbReference>
<dbReference type="InterPro" id="IPR050706">
    <property type="entry name" value="Cyclic-di-GMP_PDE-like"/>
</dbReference>
<dbReference type="SUPFAM" id="SSF141868">
    <property type="entry name" value="EAL domain-like"/>
    <property type="match status" value="1"/>
</dbReference>
<evidence type="ECO:0000313" key="3">
    <source>
        <dbReference type="EMBL" id="MCP2268431.1"/>
    </source>
</evidence>
<evidence type="ECO:0000313" key="4">
    <source>
        <dbReference type="Proteomes" id="UP001205185"/>
    </source>
</evidence>
<dbReference type="PROSITE" id="PS50887">
    <property type="entry name" value="GGDEF"/>
    <property type="match status" value="1"/>
</dbReference>
<dbReference type="SUPFAM" id="SSF55073">
    <property type="entry name" value="Nucleotide cyclase"/>
    <property type="match status" value="1"/>
</dbReference>
<dbReference type="NCBIfam" id="TIGR00254">
    <property type="entry name" value="GGDEF"/>
    <property type="match status" value="1"/>
</dbReference>
<dbReference type="SMART" id="SM00052">
    <property type="entry name" value="EAL"/>
    <property type="match status" value="1"/>
</dbReference>
<keyword evidence="4" id="KW-1185">Reference proteome</keyword>
<dbReference type="InterPro" id="IPR035919">
    <property type="entry name" value="EAL_sf"/>
</dbReference>
<name>A0ABT1I780_9PSEU</name>
<dbReference type="PANTHER" id="PTHR33121:SF70">
    <property type="entry name" value="SIGNALING PROTEIN YKOW"/>
    <property type="match status" value="1"/>
</dbReference>
<dbReference type="InterPro" id="IPR043128">
    <property type="entry name" value="Rev_trsase/Diguanyl_cyclase"/>
</dbReference>
<organism evidence="3 4">
    <name type="scientific">Actinokineospora diospyrosa</name>
    <dbReference type="NCBI Taxonomy" id="103728"/>
    <lineage>
        <taxon>Bacteria</taxon>
        <taxon>Bacillati</taxon>
        <taxon>Actinomycetota</taxon>
        <taxon>Actinomycetes</taxon>
        <taxon>Pseudonocardiales</taxon>
        <taxon>Pseudonocardiaceae</taxon>
        <taxon>Actinokineospora</taxon>
    </lineage>
</organism>
<dbReference type="InterPro" id="IPR001633">
    <property type="entry name" value="EAL_dom"/>
</dbReference>
<dbReference type="InterPro" id="IPR000160">
    <property type="entry name" value="GGDEF_dom"/>
</dbReference>
<feature type="domain" description="GGDEF" evidence="2">
    <location>
        <begin position="446"/>
        <end position="573"/>
    </location>
</feature>
<dbReference type="Proteomes" id="UP001205185">
    <property type="component" value="Unassembled WGS sequence"/>
</dbReference>
<evidence type="ECO:0000259" key="2">
    <source>
        <dbReference type="PROSITE" id="PS50887"/>
    </source>
</evidence>
<dbReference type="SMART" id="SM00267">
    <property type="entry name" value="GGDEF"/>
    <property type="match status" value="1"/>
</dbReference>
<reference evidence="3 4" key="1">
    <citation type="submission" date="2022-06" db="EMBL/GenBank/DDBJ databases">
        <title>Genomic Encyclopedia of Archaeal and Bacterial Type Strains, Phase II (KMG-II): from individual species to whole genera.</title>
        <authorList>
            <person name="Goeker M."/>
        </authorList>
    </citation>
    <scope>NUCLEOTIDE SEQUENCE [LARGE SCALE GENOMIC DNA]</scope>
    <source>
        <strain evidence="3 4">DSM 44255</strain>
    </source>
</reference>
<comment type="caution">
    <text evidence="3">The sequence shown here is derived from an EMBL/GenBank/DDBJ whole genome shotgun (WGS) entry which is preliminary data.</text>
</comment>
<proteinExistence type="predicted"/>
<feature type="domain" description="EAL" evidence="1">
    <location>
        <begin position="19"/>
        <end position="268"/>
    </location>
</feature>
<dbReference type="Gene3D" id="3.30.70.270">
    <property type="match status" value="1"/>
</dbReference>
<protein>
    <submittedName>
        <fullName evidence="3">Diguanylate cyclase (GGDEF) domain-containing protein</fullName>
    </submittedName>
</protein>
<dbReference type="PROSITE" id="PS50883">
    <property type="entry name" value="EAL"/>
    <property type="match status" value="1"/>
</dbReference>
<accession>A0ABT1I780</accession>
<dbReference type="CDD" id="cd01948">
    <property type="entry name" value="EAL"/>
    <property type="match status" value="1"/>
</dbReference>
<dbReference type="EMBL" id="JAMTCO010000002">
    <property type="protein sequence ID" value="MCP2268431.1"/>
    <property type="molecule type" value="Genomic_DNA"/>
</dbReference>
<evidence type="ECO:0000259" key="1">
    <source>
        <dbReference type="PROSITE" id="PS50883"/>
    </source>
</evidence>
<gene>
    <name evidence="3" type="ORF">LV75_000917</name>
</gene>
<dbReference type="Pfam" id="PF00990">
    <property type="entry name" value="GGDEF"/>
    <property type="match status" value="1"/>
</dbReference>
<sequence>MLSQVSFFRVQLGEQMVTNYHLSWWTRHDVRVTVAPDVRFAFQPLLSTRTGEPIAVEALARPRTGDIYDLLRAAGKAGRLVQTDISLASRAVLASVRQDPPLPLHVNIVAATATAPEELLRFLRPALNQTGRKPRDIVLEITPPFSRVHRAELINGLGVLREAGYGIAFDAIGDGDLPLSLLTDVGPDLIKLDAHLIAGLPEDAACLAVVECLAQYCTRTGTRLAAVGVESEEQLLCLNRVGVRLAQGNLLAGASQEGGIALPLPRPVAEIIELNATTGAAPIPVVSDYLRPATTMAQDAIAEEVRDTFAESPTISGVVLVDVEGRPVSTLPRSRFLLAVTGPYGHALNAKKPAVRHGDIPRTIRADATCLQLLDLVGDTDWDRHGDEVVVVDADRVCIGVVRLSEVVRGVAEAKIEQAAALNPLTRLPGSDVVDRDIDRRIHNAEMFVVAWLDVDSFKLVNDTVGFAAGDDLIRHIGRELADAERDLPSTRVAHVGGDDFLVVTDLDEVSALAARLVDRQWVTEGMSVSVSLASLVCAVGSVGSYREASRLLAPLKKRAKGVPGSSWVLGRPGSDRVEVLRGVRGAHARVG</sequence>